<comment type="caution">
    <text evidence="1">The sequence shown here is derived from an EMBL/GenBank/DDBJ whole genome shotgun (WGS) entry which is preliminary data.</text>
</comment>
<dbReference type="AlphaFoldDB" id="A0A1G1YJD0"/>
<evidence type="ECO:0000313" key="1">
    <source>
        <dbReference type="EMBL" id="OGY51926.1"/>
    </source>
</evidence>
<gene>
    <name evidence="1" type="ORF">A3A02_01275</name>
</gene>
<accession>A0A1G1YJD0</accession>
<reference evidence="1 2" key="1">
    <citation type="journal article" date="2016" name="Nat. Commun.">
        <title>Thousands of microbial genomes shed light on interconnected biogeochemical processes in an aquifer system.</title>
        <authorList>
            <person name="Anantharaman K."/>
            <person name="Brown C.T."/>
            <person name="Hug L.A."/>
            <person name="Sharon I."/>
            <person name="Castelle C.J."/>
            <person name="Probst A.J."/>
            <person name="Thomas B.C."/>
            <person name="Singh A."/>
            <person name="Wilkins M.J."/>
            <person name="Karaoz U."/>
            <person name="Brodie E.L."/>
            <person name="Williams K.H."/>
            <person name="Hubbard S.S."/>
            <person name="Banfield J.F."/>
        </authorList>
    </citation>
    <scope>NUCLEOTIDE SEQUENCE [LARGE SCALE GENOMIC DNA]</scope>
</reference>
<dbReference type="Proteomes" id="UP000177376">
    <property type="component" value="Unassembled WGS sequence"/>
</dbReference>
<evidence type="ECO:0000313" key="2">
    <source>
        <dbReference type="Proteomes" id="UP000177376"/>
    </source>
</evidence>
<organism evidence="1 2">
    <name type="scientific">Candidatus Buchananbacteria bacterium RIFCSPLOWO2_01_FULL_39_33</name>
    <dbReference type="NCBI Taxonomy" id="1797543"/>
    <lineage>
        <taxon>Bacteria</taxon>
        <taxon>Candidatus Buchananiibacteriota</taxon>
    </lineage>
</organism>
<proteinExistence type="predicted"/>
<protein>
    <recommendedName>
        <fullName evidence="3">Four helix bundle protein</fullName>
    </recommendedName>
</protein>
<sequence>MSEENWHEKSLSWQLGNIGSEVSRAINRDKIGDSNGRQNALERALELIDFTLSDKKHINRLKEIVRLRELLAGHYINNNYYQVGLEDLNKYLLSFALLAKNK</sequence>
<evidence type="ECO:0008006" key="3">
    <source>
        <dbReference type="Google" id="ProtNLM"/>
    </source>
</evidence>
<name>A0A1G1YJD0_9BACT</name>
<dbReference type="EMBL" id="MHIM01000028">
    <property type="protein sequence ID" value="OGY51926.1"/>
    <property type="molecule type" value="Genomic_DNA"/>
</dbReference>